<evidence type="ECO:0000313" key="5">
    <source>
        <dbReference type="Proteomes" id="UP000195437"/>
    </source>
</evidence>
<dbReference type="Pfam" id="PF01381">
    <property type="entry name" value="HTH_3"/>
    <property type="match status" value="1"/>
</dbReference>
<protein>
    <recommendedName>
        <fullName evidence="3">HTH cro/C1-type domain-containing protein</fullName>
    </recommendedName>
</protein>
<dbReference type="Pfam" id="PF13424">
    <property type="entry name" value="TPR_12"/>
    <property type="match status" value="1"/>
</dbReference>
<keyword evidence="1" id="KW-0238">DNA-binding</keyword>
<dbReference type="Proteomes" id="UP000195437">
    <property type="component" value="Chromosome"/>
</dbReference>
<dbReference type="EMBL" id="CP021434">
    <property type="protein sequence ID" value="ARU63673.1"/>
    <property type="molecule type" value="Genomic_DNA"/>
</dbReference>
<dbReference type="InterPro" id="IPR019734">
    <property type="entry name" value="TPR_rpt"/>
</dbReference>
<dbReference type="GO" id="GO:0003700">
    <property type="term" value="F:DNA-binding transcription factor activity"/>
    <property type="evidence" value="ECO:0007669"/>
    <property type="project" value="TreeGrafter"/>
</dbReference>
<dbReference type="InterPro" id="IPR050807">
    <property type="entry name" value="TransReg_Diox_bact_type"/>
</dbReference>
<evidence type="ECO:0000313" key="4">
    <source>
        <dbReference type="EMBL" id="ARU63673.1"/>
    </source>
</evidence>
<dbReference type="PANTHER" id="PTHR46797:SF1">
    <property type="entry name" value="METHYLPHOSPHONATE SYNTHASE"/>
    <property type="match status" value="1"/>
</dbReference>
<gene>
    <name evidence="4" type="ORF">CBW65_23615</name>
</gene>
<dbReference type="SUPFAM" id="SSF47413">
    <property type="entry name" value="lambda repressor-like DNA-binding domains"/>
    <property type="match status" value="1"/>
</dbReference>
<dbReference type="RefSeq" id="WP_087459008.1">
    <property type="nucleotide sequence ID" value="NZ_CP021434.1"/>
</dbReference>
<dbReference type="SMART" id="SM00028">
    <property type="entry name" value="TPR"/>
    <property type="match status" value="2"/>
</dbReference>
<evidence type="ECO:0000256" key="2">
    <source>
        <dbReference type="PROSITE-ProRule" id="PRU00339"/>
    </source>
</evidence>
<dbReference type="InterPro" id="IPR001387">
    <property type="entry name" value="Cro/C1-type_HTH"/>
</dbReference>
<dbReference type="AlphaFoldDB" id="A0A1Y0IWC0"/>
<dbReference type="InterPro" id="IPR011990">
    <property type="entry name" value="TPR-like_helical_dom_sf"/>
</dbReference>
<dbReference type="PROSITE" id="PS50943">
    <property type="entry name" value="HTH_CROC1"/>
    <property type="match status" value="1"/>
</dbReference>
<dbReference type="InterPro" id="IPR010982">
    <property type="entry name" value="Lambda_DNA-bd_dom_sf"/>
</dbReference>
<dbReference type="PROSITE" id="PS50005">
    <property type="entry name" value="TPR"/>
    <property type="match status" value="1"/>
</dbReference>
<dbReference type="SMART" id="SM00530">
    <property type="entry name" value="HTH_XRE"/>
    <property type="match status" value="1"/>
</dbReference>
<accession>A0A1Y0IWC0</accession>
<organism evidence="4 5">
    <name type="scientific">Tumebacillus avium</name>
    <dbReference type="NCBI Taxonomy" id="1903704"/>
    <lineage>
        <taxon>Bacteria</taxon>
        <taxon>Bacillati</taxon>
        <taxon>Bacillota</taxon>
        <taxon>Bacilli</taxon>
        <taxon>Bacillales</taxon>
        <taxon>Alicyclobacillaceae</taxon>
        <taxon>Tumebacillus</taxon>
    </lineage>
</organism>
<sequence length="429" mass="49087">MSTSSLGQRIRELRLRKGMTQIELAKGICTASMISQIESDRARPSYKMLVGLANRLEVALEHLLKEVDLEMEYTSKYKLAMGMMRAKEYGTAVSLLESLLQVEQHRIAKENLMLELVRCHLGLGNVEEAESGLNLLHQMVNNGVDDHLLVLVLLYLGKVGMLKSEFQIALYHTNRAWDELRKQEEIDPDVQAKILLQLAALHETIGKAAEAVKYYEEALLLNQGKGEDRGRTYLRLAELCDRAKRFELAEEYAGKACRLFEEGANQEDRQEVQRRLILLQRESGDWQGSLQKLLKMAEQYEQDGCKSKAGEVYADTALLCLEHGEYDGAWVYADKARMGLQDTSHVVGHVHRVFSSVYFHRKDEQRGMRHLENAANIFEQHGKVAEFEKVMLEICRFLSGRGEDREAFEGMERLHRFLMGQLQTRGIIL</sequence>
<dbReference type="GO" id="GO:0003677">
    <property type="term" value="F:DNA binding"/>
    <property type="evidence" value="ECO:0007669"/>
    <property type="project" value="UniProtKB-KW"/>
</dbReference>
<dbReference type="PANTHER" id="PTHR46797">
    <property type="entry name" value="HTH-TYPE TRANSCRIPTIONAL REGULATOR"/>
    <property type="match status" value="1"/>
</dbReference>
<proteinExistence type="predicted"/>
<keyword evidence="2" id="KW-0802">TPR repeat</keyword>
<dbReference type="GO" id="GO:0005829">
    <property type="term" value="C:cytosol"/>
    <property type="evidence" value="ECO:0007669"/>
    <property type="project" value="TreeGrafter"/>
</dbReference>
<dbReference type="Gene3D" id="1.10.260.40">
    <property type="entry name" value="lambda repressor-like DNA-binding domains"/>
    <property type="match status" value="1"/>
</dbReference>
<name>A0A1Y0IWC0_9BACL</name>
<keyword evidence="5" id="KW-1185">Reference proteome</keyword>
<evidence type="ECO:0000259" key="3">
    <source>
        <dbReference type="PROSITE" id="PS50943"/>
    </source>
</evidence>
<reference evidence="5" key="1">
    <citation type="submission" date="2017-05" db="EMBL/GenBank/DDBJ databases">
        <authorList>
            <person name="Sung H."/>
        </authorList>
    </citation>
    <scope>NUCLEOTIDE SEQUENCE [LARGE SCALE GENOMIC DNA]</scope>
    <source>
        <strain evidence="5">AR23208</strain>
    </source>
</reference>
<dbReference type="CDD" id="cd00093">
    <property type="entry name" value="HTH_XRE"/>
    <property type="match status" value="1"/>
</dbReference>
<evidence type="ECO:0000256" key="1">
    <source>
        <dbReference type="ARBA" id="ARBA00023125"/>
    </source>
</evidence>
<dbReference type="Gene3D" id="1.25.40.10">
    <property type="entry name" value="Tetratricopeptide repeat domain"/>
    <property type="match status" value="2"/>
</dbReference>
<feature type="domain" description="HTH cro/C1-type" evidence="3">
    <location>
        <begin position="10"/>
        <end position="63"/>
    </location>
</feature>
<dbReference type="OrthoDB" id="9814553at2"/>
<feature type="repeat" description="TPR" evidence="2">
    <location>
        <begin position="192"/>
        <end position="225"/>
    </location>
</feature>
<dbReference type="KEGG" id="tum:CBW65_23615"/>
<dbReference type="SUPFAM" id="SSF48452">
    <property type="entry name" value="TPR-like"/>
    <property type="match status" value="1"/>
</dbReference>